<dbReference type="Proteomes" id="UP000319555">
    <property type="component" value="Unassembled WGS sequence"/>
</dbReference>
<keyword evidence="1" id="KW-0808">Transferase</keyword>
<dbReference type="Gene3D" id="3.40.50.150">
    <property type="entry name" value="Vaccinia Virus protein VP39"/>
    <property type="match status" value="1"/>
</dbReference>
<name>A0A521BFB2_9RHOB</name>
<keyword evidence="2" id="KW-1185">Reference proteome</keyword>
<reference evidence="1 2" key="1">
    <citation type="submission" date="2017-05" db="EMBL/GenBank/DDBJ databases">
        <authorList>
            <person name="Varghese N."/>
            <person name="Submissions S."/>
        </authorList>
    </citation>
    <scope>NUCLEOTIDE SEQUENCE [LARGE SCALE GENOMIC DNA]</scope>
    <source>
        <strain evidence="1 2">DSM 28009</strain>
    </source>
</reference>
<evidence type="ECO:0000313" key="1">
    <source>
        <dbReference type="EMBL" id="SMO45641.1"/>
    </source>
</evidence>
<dbReference type="SUPFAM" id="SSF53335">
    <property type="entry name" value="S-adenosyl-L-methionine-dependent methyltransferases"/>
    <property type="match status" value="1"/>
</dbReference>
<evidence type="ECO:0000313" key="2">
    <source>
        <dbReference type="Proteomes" id="UP000319555"/>
    </source>
</evidence>
<dbReference type="GO" id="GO:0032259">
    <property type="term" value="P:methylation"/>
    <property type="evidence" value="ECO:0007669"/>
    <property type="project" value="UniProtKB-KW"/>
</dbReference>
<proteinExistence type="predicted"/>
<dbReference type="OrthoDB" id="9791837at2"/>
<dbReference type="GO" id="GO:0008168">
    <property type="term" value="F:methyltransferase activity"/>
    <property type="evidence" value="ECO:0007669"/>
    <property type="project" value="UniProtKB-KW"/>
</dbReference>
<gene>
    <name evidence="1" type="ORF">SAMN06265380_101794</name>
</gene>
<dbReference type="EMBL" id="FXTE01000001">
    <property type="protein sequence ID" value="SMO45641.1"/>
    <property type="molecule type" value="Genomic_DNA"/>
</dbReference>
<accession>A0A521BFB2</accession>
<dbReference type="AlphaFoldDB" id="A0A521BFB2"/>
<protein>
    <submittedName>
        <fullName evidence="1">Methyltransferase domain-containing protein</fullName>
    </submittedName>
</protein>
<organism evidence="1 2">
    <name type="scientific">Ruegeria faecimaris</name>
    <dbReference type="NCBI Taxonomy" id="686389"/>
    <lineage>
        <taxon>Bacteria</taxon>
        <taxon>Pseudomonadati</taxon>
        <taxon>Pseudomonadota</taxon>
        <taxon>Alphaproteobacteria</taxon>
        <taxon>Rhodobacterales</taxon>
        <taxon>Roseobacteraceae</taxon>
        <taxon>Ruegeria</taxon>
    </lineage>
</organism>
<keyword evidence="1" id="KW-0489">Methyltransferase</keyword>
<dbReference type="RefSeq" id="WP_142634211.1">
    <property type="nucleotide sequence ID" value="NZ_CANMDC010000001.1"/>
</dbReference>
<dbReference type="InterPro" id="IPR029063">
    <property type="entry name" value="SAM-dependent_MTases_sf"/>
</dbReference>
<dbReference type="Pfam" id="PF13489">
    <property type="entry name" value="Methyltransf_23"/>
    <property type="match status" value="1"/>
</dbReference>
<sequence length="249" mass="27192">MSHIYSNEFFDYIDQGARRSANRLIACLLGKISADSVVDFGCGRGVWLSEWQAAGCKDIAGVDGDYVDRDKLAIPAEAFIGADLSKPVELGRQFDLAQSLEVGEHLPHDASASLVQSLTTHSDLVLFSAAVPGQGGEFHINEQRLSFWQGLFAERGYTAYDCLRPEMFGDQSIEPWYRYNSVLYANQSGAVRLSQDVLDTKVAPGALKEVGSLGWTLRKLVVRALPRSAVTAIAQVRASVIARSYGDKS</sequence>